<evidence type="ECO:0000313" key="3">
    <source>
        <dbReference type="Proteomes" id="UP000034521"/>
    </source>
</evidence>
<dbReference type="EMBL" id="LCIQ01000004">
    <property type="protein sequence ID" value="KKT61389.1"/>
    <property type="molecule type" value="Genomic_DNA"/>
</dbReference>
<comment type="caution">
    <text evidence="2">The sequence shown here is derived from an EMBL/GenBank/DDBJ whole genome shotgun (WGS) entry which is preliminary data.</text>
</comment>
<dbReference type="AlphaFoldDB" id="A0A0G1LNA9"/>
<dbReference type="InterPro" id="IPR001173">
    <property type="entry name" value="Glyco_trans_2-like"/>
</dbReference>
<dbReference type="Proteomes" id="UP000034521">
    <property type="component" value="Unassembled WGS sequence"/>
</dbReference>
<evidence type="ECO:0000259" key="1">
    <source>
        <dbReference type="Pfam" id="PF00535"/>
    </source>
</evidence>
<dbReference type="PANTHER" id="PTHR43179">
    <property type="entry name" value="RHAMNOSYLTRANSFERASE WBBL"/>
    <property type="match status" value="1"/>
</dbReference>
<sequence length="195" mass="21694">MKERIDVSIIILTYNTRTLTLQCLQSLSETAWGDVTKEIIVVDNASNDATVDSINKLYSDVILVRNSKNLGFAKANNIGIRRAKGRYILLLNSDTEVEKDSIPAMIAFMDSHPKAGVSTPRVLLSDGTLDPACHRGFPNPWAAFTYMSGLERLFPKSRLFSQYHLGYKTMTLAHTIDVPSGAFFLVRRVVIDQVG</sequence>
<dbReference type="PANTHER" id="PTHR43179:SF7">
    <property type="entry name" value="RHAMNOSYLTRANSFERASE WBBL"/>
    <property type="match status" value="1"/>
</dbReference>
<evidence type="ECO:0000313" key="2">
    <source>
        <dbReference type="EMBL" id="KKT61389.1"/>
    </source>
</evidence>
<dbReference type="InterPro" id="IPR029044">
    <property type="entry name" value="Nucleotide-diphossugar_trans"/>
</dbReference>
<accession>A0A0G1LNA9</accession>
<feature type="non-terminal residue" evidence="2">
    <location>
        <position position="195"/>
    </location>
</feature>
<dbReference type="Gene3D" id="3.90.550.10">
    <property type="entry name" value="Spore Coat Polysaccharide Biosynthesis Protein SpsA, Chain A"/>
    <property type="match status" value="1"/>
</dbReference>
<keyword evidence="2" id="KW-0808">Transferase</keyword>
<dbReference type="GO" id="GO:0016740">
    <property type="term" value="F:transferase activity"/>
    <property type="evidence" value="ECO:0007669"/>
    <property type="project" value="UniProtKB-KW"/>
</dbReference>
<reference evidence="2 3" key="1">
    <citation type="journal article" date="2015" name="Nature">
        <title>rRNA introns, odd ribosomes, and small enigmatic genomes across a large radiation of phyla.</title>
        <authorList>
            <person name="Brown C.T."/>
            <person name="Hug L.A."/>
            <person name="Thomas B.C."/>
            <person name="Sharon I."/>
            <person name="Castelle C.J."/>
            <person name="Singh A."/>
            <person name="Wilkins M.J."/>
            <person name="Williams K.H."/>
            <person name="Banfield J.F."/>
        </authorList>
    </citation>
    <scope>NUCLEOTIDE SEQUENCE [LARGE SCALE GENOMIC DNA]</scope>
</reference>
<protein>
    <submittedName>
        <fullName evidence="2">Glycosyl transferase family 2</fullName>
    </submittedName>
</protein>
<feature type="domain" description="Glycosyltransferase 2-like" evidence="1">
    <location>
        <begin position="8"/>
        <end position="159"/>
    </location>
</feature>
<proteinExistence type="predicted"/>
<organism evidence="2 3">
    <name type="scientific">Candidatus Gottesmanbacteria bacterium GW2011_GWA1_44_24b</name>
    <dbReference type="NCBI Taxonomy" id="1618437"/>
    <lineage>
        <taxon>Bacteria</taxon>
        <taxon>Candidatus Gottesmaniibacteriota</taxon>
    </lineage>
</organism>
<name>A0A0G1LNA9_9BACT</name>
<dbReference type="Pfam" id="PF00535">
    <property type="entry name" value="Glycos_transf_2"/>
    <property type="match status" value="1"/>
</dbReference>
<dbReference type="CDD" id="cd04186">
    <property type="entry name" value="GT_2_like_c"/>
    <property type="match status" value="1"/>
</dbReference>
<gene>
    <name evidence="2" type="ORF">UW52_C0004G0001</name>
</gene>
<dbReference type="SUPFAM" id="SSF53448">
    <property type="entry name" value="Nucleotide-diphospho-sugar transferases"/>
    <property type="match status" value="1"/>
</dbReference>